<gene>
    <name evidence="1" type="ORF">CRU91_03865</name>
</gene>
<keyword evidence="2" id="KW-1185">Reference proteome</keyword>
<reference evidence="1 2" key="1">
    <citation type="submission" date="2017-10" db="EMBL/GenBank/DDBJ databases">
        <title>Genomics of the genus Arcobacter.</title>
        <authorList>
            <person name="Perez-Cataluna A."/>
            <person name="Figueras M.J."/>
        </authorList>
    </citation>
    <scope>NUCLEOTIDE SEQUENCE [LARGE SCALE GENOMIC DNA]</scope>
    <source>
        <strain evidence="1 2">CECT 9230</strain>
    </source>
</reference>
<name>A0A366MTT9_9BACT</name>
<evidence type="ECO:0000313" key="2">
    <source>
        <dbReference type="Proteomes" id="UP000252669"/>
    </source>
</evidence>
<dbReference type="Gene3D" id="3.40.50.300">
    <property type="entry name" value="P-loop containing nucleotide triphosphate hydrolases"/>
    <property type="match status" value="1"/>
</dbReference>
<proteinExistence type="predicted"/>
<protein>
    <submittedName>
        <fullName evidence="1">AAA family ATPase</fullName>
    </submittedName>
</protein>
<dbReference type="AlphaFoldDB" id="A0A366MTT9"/>
<dbReference type="EMBL" id="PDKB01000005">
    <property type="protein sequence ID" value="RBQ29477.1"/>
    <property type="molecule type" value="Genomic_DNA"/>
</dbReference>
<dbReference type="InterPro" id="IPR008868">
    <property type="entry name" value="TniB"/>
</dbReference>
<dbReference type="OrthoDB" id="14765at2"/>
<dbReference type="RefSeq" id="WP_113893585.1">
    <property type="nucleotide sequence ID" value="NZ_JANJGA010000001.1"/>
</dbReference>
<comment type="caution">
    <text evidence="1">The sequence shown here is derived from an EMBL/GenBank/DDBJ whole genome shotgun (WGS) entry which is preliminary data.</text>
</comment>
<sequence>MLSTNHYNSLTDIAKEFLDKSIDERIKKCKEQVWIPYPQANNILNELEDLFDYPDKERIPGLLIIGDTNNGKTTIINRFMNNHQRYLDITNKIPVIKISAPISPSHNALYEKLLDAYYMPYTVNESASRKEAQLKKVMSDVETKMIIIDEFQDIFHGNIIQQKKFLTAVKHLSTDMQIPIVGVGVWEVQSVITADPQLANRFEPIELKKWNPDINFAKLLLSFESTIPLKEASNLYEKELFKLIYNMSEGLIGEVARILQKASIFALRNGKEKIDIDVLNSINFTKPSMRKR</sequence>
<dbReference type="Proteomes" id="UP000252669">
    <property type="component" value="Unassembled WGS sequence"/>
</dbReference>
<dbReference type="Pfam" id="PF05621">
    <property type="entry name" value="TniB"/>
    <property type="match status" value="1"/>
</dbReference>
<evidence type="ECO:0000313" key="1">
    <source>
        <dbReference type="EMBL" id="RBQ29477.1"/>
    </source>
</evidence>
<organism evidence="1 2">
    <name type="scientific">Aliarcobacter vitoriensis</name>
    <dbReference type="NCBI Taxonomy" id="2011099"/>
    <lineage>
        <taxon>Bacteria</taxon>
        <taxon>Pseudomonadati</taxon>
        <taxon>Campylobacterota</taxon>
        <taxon>Epsilonproteobacteria</taxon>
        <taxon>Campylobacterales</taxon>
        <taxon>Arcobacteraceae</taxon>
        <taxon>Aliarcobacter</taxon>
    </lineage>
</organism>
<dbReference type="SUPFAM" id="SSF52540">
    <property type="entry name" value="P-loop containing nucleoside triphosphate hydrolases"/>
    <property type="match status" value="1"/>
</dbReference>
<dbReference type="InterPro" id="IPR027417">
    <property type="entry name" value="P-loop_NTPase"/>
</dbReference>
<accession>A0A366MTT9</accession>